<feature type="non-terminal residue" evidence="1">
    <location>
        <position position="87"/>
    </location>
</feature>
<sequence length="87" mass="9421">MEATPEADAPLAVALQDVCAPDQPIGPWWLRAGDRHHFRPDAQRTLFAERCAAAEAEVLPFAKAVWAWRERGGDLPELTGLAAGDGD</sequence>
<dbReference type="EMBL" id="CAUYUJ010018764">
    <property type="protein sequence ID" value="CAK0886165.1"/>
    <property type="molecule type" value="Genomic_DNA"/>
</dbReference>
<evidence type="ECO:0000313" key="1">
    <source>
        <dbReference type="EMBL" id="CAK0886165.1"/>
    </source>
</evidence>
<reference evidence="1" key="1">
    <citation type="submission" date="2023-10" db="EMBL/GenBank/DDBJ databases">
        <authorList>
            <person name="Chen Y."/>
            <person name="Shah S."/>
            <person name="Dougan E. K."/>
            <person name="Thang M."/>
            <person name="Chan C."/>
        </authorList>
    </citation>
    <scope>NUCLEOTIDE SEQUENCE [LARGE SCALE GENOMIC DNA]</scope>
</reference>
<dbReference type="Proteomes" id="UP001189429">
    <property type="component" value="Unassembled WGS sequence"/>
</dbReference>
<gene>
    <name evidence="1" type="ORF">PCOR1329_LOCUS67579</name>
</gene>
<organism evidence="1 2">
    <name type="scientific">Prorocentrum cordatum</name>
    <dbReference type="NCBI Taxonomy" id="2364126"/>
    <lineage>
        <taxon>Eukaryota</taxon>
        <taxon>Sar</taxon>
        <taxon>Alveolata</taxon>
        <taxon>Dinophyceae</taxon>
        <taxon>Prorocentrales</taxon>
        <taxon>Prorocentraceae</taxon>
        <taxon>Prorocentrum</taxon>
    </lineage>
</organism>
<protein>
    <submittedName>
        <fullName evidence="1">Uncharacterized protein</fullName>
    </submittedName>
</protein>
<proteinExistence type="predicted"/>
<accession>A0ABN9WI43</accession>
<comment type="caution">
    <text evidence="1">The sequence shown here is derived from an EMBL/GenBank/DDBJ whole genome shotgun (WGS) entry which is preliminary data.</text>
</comment>
<evidence type="ECO:0000313" key="2">
    <source>
        <dbReference type="Proteomes" id="UP001189429"/>
    </source>
</evidence>
<name>A0ABN9WI43_9DINO</name>
<keyword evidence="2" id="KW-1185">Reference proteome</keyword>